<name>A0A1S9P7S3_9SPHI</name>
<accession>A0A1S9P7S3</accession>
<proteinExistence type="predicted"/>
<feature type="signal peptide" evidence="1">
    <location>
        <begin position="1"/>
        <end position="18"/>
    </location>
</feature>
<keyword evidence="3" id="KW-1185">Reference proteome</keyword>
<gene>
    <name evidence="2" type="ORF">BC343_15765</name>
</gene>
<organism evidence="2 3">
    <name type="scientific">Mucilaginibacter pedocola</name>
    <dbReference type="NCBI Taxonomy" id="1792845"/>
    <lineage>
        <taxon>Bacteria</taxon>
        <taxon>Pseudomonadati</taxon>
        <taxon>Bacteroidota</taxon>
        <taxon>Sphingobacteriia</taxon>
        <taxon>Sphingobacteriales</taxon>
        <taxon>Sphingobacteriaceae</taxon>
        <taxon>Mucilaginibacter</taxon>
    </lineage>
</organism>
<dbReference type="RefSeq" id="WP_078350867.1">
    <property type="nucleotide sequence ID" value="NZ_MBTF01000037.1"/>
</dbReference>
<dbReference type="AlphaFoldDB" id="A0A1S9P7S3"/>
<evidence type="ECO:0000313" key="3">
    <source>
        <dbReference type="Proteomes" id="UP000189739"/>
    </source>
</evidence>
<feature type="chain" id="PRO_5012549246" evidence="1">
    <location>
        <begin position="19"/>
        <end position="218"/>
    </location>
</feature>
<dbReference type="OrthoDB" id="792415at2"/>
<evidence type="ECO:0000313" key="2">
    <source>
        <dbReference type="EMBL" id="OOQ56996.1"/>
    </source>
</evidence>
<dbReference type="Proteomes" id="UP000189739">
    <property type="component" value="Unassembled WGS sequence"/>
</dbReference>
<keyword evidence="1" id="KW-0732">Signal</keyword>
<comment type="caution">
    <text evidence="2">The sequence shown here is derived from an EMBL/GenBank/DDBJ whole genome shotgun (WGS) entry which is preliminary data.</text>
</comment>
<dbReference type="EMBL" id="MBTF01000037">
    <property type="protein sequence ID" value="OOQ56996.1"/>
    <property type="molecule type" value="Genomic_DNA"/>
</dbReference>
<evidence type="ECO:0000256" key="1">
    <source>
        <dbReference type="SAM" id="SignalP"/>
    </source>
</evidence>
<dbReference type="STRING" id="1792845.BC343_15765"/>
<reference evidence="2 3" key="1">
    <citation type="submission" date="2016-07" db="EMBL/GenBank/DDBJ databases">
        <title>Genomic analysis of zinc-resistant bacterium Mucilaginibacter pedocola TBZ30.</title>
        <authorList>
            <person name="Huang J."/>
            <person name="Tang J."/>
        </authorList>
    </citation>
    <scope>NUCLEOTIDE SEQUENCE [LARGE SCALE GENOMIC DNA]</scope>
    <source>
        <strain evidence="2 3">TBZ30</strain>
    </source>
</reference>
<protein>
    <submittedName>
        <fullName evidence="2">Uncharacterized protein</fullName>
    </submittedName>
</protein>
<sequence length="218" mass="23916">MKNILPLLFALLSLNAYSQQKKPVKATRPAPPPAVRKLSAAELKLNGLVCDCISKVDIDKLKGTEANKVFEDCVTAHSDLIIKIAAEHKINVADEAAMTGLGVDISKNLLSQNCDAALKLGMKMNDDEQTDAAGTQDFTGTYKRIDDNGFNLLILTDESGNEKQFLWLRQFPGSEKLAAPAEQLAGKKLKINSREIEVYVPKAKGYYTMKEITGLDFL</sequence>